<dbReference type="InterPro" id="IPR001001">
    <property type="entry name" value="DNA_polIII_beta"/>
</dbReference>
<gene>
    <name evidence="13" type="ORF">F8O02_01230</name>
</gene>
<dbReference type="InterPro" id="IPR046938">
    <property type="entry name" value="DNA_clamp_sf"/>
</dbReference>
<comment type="similarity">
    <text evidence="2 9">Belongs to the beta sliding clamp family.</text>
</comment>
<evidence type="ECO:0000256" key="4">
    <source>
        <dbReference type="ARBA" id="ARBA00022679"/>
    </source>
</evidence>
<evidence type="ECO:0000256" key="5">
    <source>
        <dbReference type="ARBA" id="ARBA00022695"/>
    </source>
</evidence>
<dbReference type="SMART" id="SM00480">
    <property type="entry name" value="POL3Bc"/>
    <property type="match status" value="1"/>
</dbReference>
<comment type="function">
    <text evidence="9">Confers DNA tethering and processivity to DNA polymerases and other proteins. Acts as a clamp, forming a ring around DNA (a reaction catalyzed by the clamp-loading complex) which diffuses in an ATP-independent manner freely and bidirectionally along dsDNA. Initially characterized for its ability to contact the catalytic subunit of DNA polymerase III (Pol III), a complex, multichain enzyme responsible for most of the replicative synthesis in bacteria; Pol III exhibits 3'-5' exonuclease proofreading activity. The beta chain is required for initiation of replication as well as for processivity of DNA replication.</text>
</comment>
<reference evidence="13 14" key="1">
    <citation type="submission" date="2019-09" db="EMBL/GenBank/DDBJ databases">
        <title>Phylogeny of genus Pseudoclavibacter and closely related genus.</title>
        <authorList>
            <person name="Li Y."/>
        </authorList>
    </citation>
    <scope>NUCLEOTIDE SEQUENCE [LARGE SCALE GENOMIC DNA]</scope>
    <source>
        <strain evidence="13 14">JCM 16921</strain>
    </source>
</reference>
<keyword evidence="4 9" id="KW-0808">Transferase</keyword>
<keyword evidence="14" id="KW-1185">Reference proteome</keyword>
<keyword evidence="6 9" id="KW-0235">DNA replication</keyword>
<dbReference type="Pfam" id="PF02768">
    <property type="entry name" value="DNA_pol3_beta_3"/>
    <property type="match status" value="1"/>
</dbReference>
<dbReference type="SUPFAM" id="SSF55979">
    <property type="entry name" value="DNA clamp"/>
    <property type="match status" value="3"/>
</dbReference>
<evidence type="ECO:0000256" key="8">
    <source>
        <dbReference type="ARBA" id="ARBA00023125"/>
    </source>
</evidence>
<evidence type="ECO:0000259" key="11">
    <source>
        <dbReference type="Pfam" id="PF02767"/>
    </source>
</evidence>
<proteinExistence type="inferred from homology"/>
<dbReference type="InterPro" id="IPR022637">
    <property type="entry name" value="DNA_polIII_beta_cen"/>
</dbReference>
<keyword evidence="7 9" id="KW-0239">DNA-directed DNA polymerase</keyword>
<dbReference type="InterPro" id="IPR022635">
    <property type="entry name" value="DNA_polIII_beta_C"/>
</dbReference>
<evidence type="ECO:0000256" key="9">
    <source>
        <dbReference type="PIRNR" id="PIRNR000804"/>
    </source>
</evidence>
<accession>A0A7C8FV04</accession>
<dbReference type="InterPro" id="IPR022634">
    <property type="entry name" value="DNA_polIII_beta_N"/>
</dbReference>
<dbReference type="RefSeq" id="WP_158035357.1">
    <property type="nucleotide sequence ID" value="NZ_BAAAZV010000006.1"/>
</dbReference>
<dbReference type="GO" id="GO:0003887">
    <property type="term" value="F:DNA-directed DNA polymerase activity"/>
    <property type="evidence" value="ECO:0007669"/>
    <property type="project" value="UniProtKB-UniRule"/>
</dbReference>
<dbReference type="Pfam" id="PF02767">
    <property type="entry name" value="DNA_pol3_beta_2"/>
    <property type="match status" value="1"/>
</dbReference>
<keyword evidence="3 9" id="KW-0963">Cytoplasm</keyword>
<dbReference type="OrthoDB" id="468978at2"/>
<dbReference type="PANTHER" id="PTHR30478:SF0">
    <property type="entry name" value="BETA SLIDING CLAMP"/>
    <property type="match status" value="1"/>
</dbReference>
<evidence type="ECO:0000313" key="13">
    <source>
        <dbReference type="EMBL" id="KAB1633579.1"/>
    </source>
</evidence>
<dbReference type="GO" id="GO:0009360">
    <property type="term" value="C:DNA polymerase III complex"/>
    <property type="evidence" value="ECO:0007669"/>
    <property type="project" value="InterPro"/>
</dbReference>
<feature type="domain" description="DNA polymerase III beta sliding clamp central" evidence="11">
    <location>
        <begin position="127"/>
        <end position="243"/>
    </location>
</feature>
<comment type="caution">
    <text evidence="13">The sequence shown here is derived from an EMBL/GenBank/DDBJ whole genome shotgun (WGS) entry which is preliminary data.</text>
</comment>
<dbReference type="GO" id="GO:0005737">
    <property type="term" value="C:cytoplasm"/>
    <property type="evidence" value="ECO:0007669"/>
    <property type="project" value="UniProtKB-SubCell"/>
</dbReference>
<evidence type="ECO:0000259" key="10">
    <source>
        <dbReference type="Pfam" id="PF00712"/>
    </source>
</evidence>
<organism evidence="13 14">
    <name type="scientific">Pseudoclavibacter caeni</name>
    <dbReference type="NCBI Taxonomy" id="908846"/>
    <lineage>
        <taxon>Bacteria</taxon>
        <taxon>Bacillati</taxon>
        <taxon>Actinomycetota</taxon>
        <taxon>Actinomycetes</taxon>
        <taxon>Micrococcales</taxon>
        <taxon>Microbacteriaceae</taxon>
        <taxon>Pseudoclavibacter</taxon>
    </lineage>
</organism>
<protein>
    <recommendedName>
        <fullName evidence="9">Beta sliding clamp</fullName>
    </recommendedName>
</protein>
<dbReference type="Gene3D" id="3.10.150.10">
    <property type="entry name" value="DNA Polymerase III, subunit A, domain 2"/>
    <property type="match status" value="3"/>
</dbReference>
<dbReference type="PANTHER" id="PTHR30478">
    <property type="entry name" value="DNA POLYMERASE III SUBUNIT BETA"/>
    <property type="match status" value="1"/>
</dbReference>
<evidence type="ECO:0000259" key="12">
    <source>
        <dbReference type="Pfam" id="PF02768"/>
    </source>
</evidence>
<dbReference type="CDD" id="cd00140">
    <property type="entry name" value="beta_clamp"/>
    <property type="match status" value="1"/>
</dbReference>
<evidence type="ECO:0000256" key="6">
    <source>
        <dbReference type="ARBA" id="ARBA00022705"/>
    </source>
</evidence>
<comment type="subunit">
    <text evidence="9">Forms a ring-shaped head-to-tail homodimer around DNA.</text>
</comment>
<evidence type="ECO:0000256" key="7">
    <source>
        <dbReference type="ARBA" id="ARBA00022932"/>
    </source>
</evidence>
<name>A0A7C8FV04_9MICO</name>
<feature type="domain" description="DNA polymerase III beta sliding clamp C-terminal" evidence="12">
    <location>
        <begin position="246"/>
        <end position="346"/>
    </location>
</feature>
<evidence type="ECO:0000313" key="14">
    <source>
        <dbReference type="Proteomes" id="UP000481339"/>
    </source>
</evidence>
<keyword evidence="8" id="KW-0238">DNA-binding</keyword>
<sequence length="379" mass="41486">MKLQINRDLLAEAVSFAVKLLPQRTTLPILSGILLEAHDGDLHLATFDYEVSSQTAVAADIESEGSVLVSGRLLAEIAAKLPDDDVTLSLEEGRLLVISGSARFELYTMPLEEYPTLPQITEWVGTVDGERFADAVAQVAVAASRDDVTPVITGVEIEITAGELTFLATDRYRVAVRGIEWENTGETTGEALVPARTLSEIAKTFAHQGNVRVALVKNDDRELIAFSANRRTVTSLLIKGNYPPVRRLFPQSVENHAVVNTAELIDAVRRVSLVLDRESPLRFTFNLDGVTLEAIGSDQAQAREQVEAFLTGDEVVISMKPQFLIDGLHSTRCEFARLAFTRTDNPHKPGPVLITGQTSRDAVEAGAFKYLLQPNLLLR</sequence>
<dbReference type="EMBL" id="WBKA01000001">
    <property type="protein sequence ID" value="KAB1633579.1"/>
    <property type="molecule type" value="Genomic_DNA"/>
</dbReference>
<keyword evidence="5 9" id="KW-0548">Nucleotidyltransferase</keyword>
<dbReference type="GO" id="GO:0006271">
    <property type="term" value="P:DNA strand elongation involved in DNA replication"/>
    <property type="evidence" value="ECO:0007669"/>
    <property type="project" value="TreeGrafter"/>
</dbReference>
<evidence type="ECO:0000256" key="1">
    <source>
        <dbReference type="ARBA" id="ARBA00004496"/>
    </source>
</evidence>
<comment type="subcellular location">
    <subcellularLocation>
        <location evidence="1 9">Cytoplasm</location>
    </subcellularLocation>
</comment>
<evidence type="ECO:0000256" key="3">
    <source>
        <dbReference type="ARBA" id="ARBA00022490"/>
    </source>
</evidence>
<dbReference type="GO" id="GO:0003677">
    <property type="term" value="F:DNA binding"/>
    <property type="evidence" value="ECO:0007669"/>
    <property type="project" value="UniProtKB-UniRule"/>
</dbReference>
<dbReference type="GO" id="GO:0008408">
    <property type="term" value="F:3'-5' exonuclease activity"/>
    <property type="evidence" value="ECO:0007669"/>
    <property type="project" value="InterPro"/>
</dbReference>
<feature type="domain" description="DNA polymerase III beta sliding clamp N-terminal" evidence="10">
    <location>
        <begin position="1"/>
        <end position="118"/>
    </location>
</feature>
<dbReference type="AlphaFoldDB" id="A0A7C8FV04"/>
<dbReference type="NCBIfam" id="TIGR00663">
    <property type="entry name" value="dnan"/>
    <property type="match status" value="1"/>
</dbReference>
<evidence type="ECO:0000256" key="2">
    <source>
        <dbReference type="ARBA" id="ARBA00010752"/>
    </source>
</evidence>
<dbReference type="Proteomes" id="UP000481339">
    <property type="component" value="Unassembled WGS sequence"/>
</dbReference>
<dbReference type="Pfam" id="PF00712">
    <property type="entry name" value="DNA_pol3_beta"/>
    <property type="match status" value="1"/>
</dbReference>
<dbReference type="PIRSF" id="PIRSF000804">
    <property type="entry name" value="DNA_pol_III_b"/>
    <property type="match status" value="1"/>
</dbReference>